<evidence type="ECO:0000313" key="2">
    <source>
        <dbReference type="EMBL" id="JAA58337.1"/>
    </source>
</evidence>
<reference evidence="2" key="2">
    <citation type="journal article" date="2015" name="J. Proteomics">
        <title>Sexual differences in the sialomes of the zebra tick, Rhipicephalus pulchellus.</title>
        <authorList>
            <person name="Tan A.W."/>
            <person name="Francischetti I.M."/>
            <person name="Slovak M."/>
            <person name="Kini R.M."/>
            <person name="Ribeiro J.M."/>
        </authorList>
    </citation>
    <scope>NUCLEOTIDE SEQUENCE</scope>
    <source>
        <tissue evidence="2">Salivary gland</tissue>
    </source>
</reference>
<evidence type="ECO:0000256" key="1">
    <source>
        <dbReference type="SAM" id="Phobius"/>
    </source>
</evidence>
<protein>
    <submittedName>
        <fullName evidence="2">Uncharacterized protein</fullName>
    </submittedName>
</protein>
<organism evidence="2">
    <name type="scientific">Rhipicephalus pulchellus</name>
    <name type="common">Yellow backed tick</name>
    <name type="synonym">Dermacentor pulchellus</name>
    <dbReference type="NCBI Taxonomy" id="72859"/>
    <lineage>
        <taxon>Eukaryota</taxon>
        <taxon>Metazoa</taxon>
        <taxon>Ecdysozoa</taxon>
        <taxon>Arthropoda</taxon>
        <taxon>Chelicerata</taxon>
        <taxon>Arachnida</taxon>
        <taxon>Acari</taxon>
        <taxon>Parasitiformes</taxon>
        <taxon>Ixodida</taxon>
        <taxon>Ixodoidea</taxon>
        <taxon>Ixodidae</taxon>
        <taxon>Rhipicephalinae</taxon>
        <taxon>Rhipicephalus</taxon>
        <taxon>Rhipicephalus</taxon>
    </lineage>
</organism>
<keyword evidence="1" id="KW-1133">Transmembrane helix</keyword>
<feature type="transmembrane region" description="Helical" evidence="1">
    <location>
        <begin position="12"/>
        <end position="29"/>
    </location>
</feature>
<proteinExistence type="evidence at transcript level"/>
<dbReference type="EMBL" id="GACK01006697">
    <property type="protein sequence ID" value="JAA58337.1"/>
    <property type="molecule type" value="mRNA"/>
</dbReference>
<reference evidence="2" key="1">
    <citation type="submission" date="2012-11" db="EMBL/GenBank/DDBJ databases">
        <authorList>
            <person name="Lucero-Rivera Y.E."/>
            <person name="Tovar-Ramirez D."/>
        </authorList>
    </citation>
    <scope>NUCLEOTIDE SEQUENCE</scope>
    <source>
        <tissue evidence="2">Salivary gland</tissue>
    </source>
</reference>
<sequence length="68" mass="7611">MYASTDIRCPDGIVLHSYVFVCLLPVFLLRARARVRACVCVCVCVCGLSVCLCVEECARARDIEKRRS</sequence>
<accession>L7M385</accession>
<keyword evidence="1" id="KW-0472">Membrane</keyword>
<name>L7M385_RHIPC</name>
<keyword evidence="1" id="KW-0812">Transmembrane</keyword>
<dbReference type="AlphaFoldDB" id="L7M385"/>